<evidence type="ECO:0000256" key="3">
    <source>
        <dbReference type="ARBA" id="ARBA00012146"/>
    </source>
</evidence>
<dbReference type="Proteomes" id="UP000516437">
    <property type="component" value="Chromosome 5"/>
</dbReference>
<keyword evidence="4" id="KW-0479">Metal-binding</keyword>
<organism evidence="8 9">
    <name type="scientific">Morella rubra</name>
    <name type="common">Chinese bayberry</name>
    <dbReference type="NCBI Taxonomy" id="262757"/>
    <lineage>
        <taxon>Eukaryota</taxon>
        <taxon>Viridiplantae</taxon>
        <taxon>Streptophyta</taxon>
        <taxon>Embryophyta</taxon>
        <taxon>Tracheophyta</taxon>
        <taxon>Spermatophyta</taxon>
        <taxon>Magnoliopsida</taxon>
        <taxon>eudicotyledons</taxon>
        <taxon>Gunneridae</taxon>
        <taxon>Pentapetalae</taxon>
        <taxon>rosids</taxon>
        <taxon>fabids</taxon>
        <taxon>Fagales</taxon>
        <taxon>Myricaceae</taxon>
        <taxon>Morella</taxon>
    </lineage>
</organism>
<evidence type="ECO:0000256" key="1">
    <source>
        <dbReference type="ARBA" id="ARBA00001946"/>
    </source>
</evidence>
<comment type="similarity">
    <text evidence="2">Belongs to the PPase family.</text>
</comment>
<evidence type="ECO:0000313" key="9">
    <source>
        <dbReference type="Proteomes" id="UP000516437"/>
    </source>
</evidence>
<dbReference type="InterPro" id="IPR036649">
    <property type="entry name" value="Pyrophosphatase_sf"/>
</dbReference>
<gene>
    <name evidence="8" type="ORF">CJ030_MR5G004754</name>
</gene>
<evidence type="ECO:0000256" key="4">
    <source>
        <dbReference type="ARBA" id="ARBA00022723"/>
    </source>
</evidence>
<dbReference type="GO" id="GO:0006796">
    <property type="term" value="P:phosphate-containing compound metabolic process"/>
    <property type="evidence" value="ECO:0007669"/>
    <property type="project" value="InterPro"/>
</dbReference>
<protein>
    <recommendedName>
        <fullName evidence="3">inorganic diphosphatase</fullName>
        <ecNumber evidence="3">3.6.1.1</ecNumber>
    </recommendedName>
</protein>
<comment type="caution">
    <text evidence="8">The sequence shown here is derived from an EMBL/GenBank/DDBJ whole genome shotgun (WGS) entry which is preliminary data.</text>
</comment>
<dbReference type="GO" id="GO:0004427">
    <property type="term" value="F:inorganic diphosphate phosphatase activity"/>
    <property type="evidence" value="ECO:0007669"/>
    <property type="project" value="UniProtKB-EC"/>
</dbReference>
<evidence type="ECO:0000313" key="8">
    <source>
        <dbReference type="EMBL" id="KAB1212138.1"/>
    </source>
</evidence>
<dbReference type="InterPro" id="IPR008162">
    <property type="entry name" value="Pyrophosphatase"/>
</dbReference>
<comment type="catalytic activity">
    <reaction evidence="7">
        <text>diphosphate + H2O = 2 phosphate + H(+)</text>
        <dbReference type="Rhea" id="RHEA:24576"/>
        <dbReference type="ChEBI" id="CHEBI:15377"/>
        <dbReference type="ChEBI" id="CHEBI:15378"/>
        <dbReference type="ChEBI" id="CHEBI:33019"/>
        <dbReference type="ChEBI" id="CHEBI:43474"/>
        <dbReference type="EC" id="3.6.1.1"/>
    </reaction>
</comment>
<keyword evidence="6" id="KW-0460">Magnesium</keyword>
<dbReference type="GO" id="GO:0000287">
    <property type="term" value="F:magnesium ion binding"/>
    <property type="evidence" value="ECO:0007669"/>
    <property type="project" value="InterPro"/>
</dbReference>
<sequence length="236" mass="26252">MAAALRVAVAAANHGHLTTLCPFLLRPLSNTITNKALNHNRNLKGLSRKSFTCRAVYNPEEVQIKEEGQSESPEYRVFLVDRSGKKVSPWHDIPLRLGNGIFNFVVEIPKDTRAKMEVATDEPYTTIIAALVDVDLKATNMLYVYALTRISDCSTRPWGTTGALGRGERGRGSGTLTAIRDWFRDYKIPDGKPANRFGLGNQAANKEYALKVINETNESWAKLIKRFTPAKGLSLF</sequence>
<evidence type="ECO:0000256" key="6">
    <source>
        <dbReference type="ARBA" id="ARBA00022842"/>
    </source>
</evidence>
<dbReference type="GO" id="GO:0005737">
    <property type="term" value="C:cytoplasm"/>
    <property type="evidence" value="ECO:0007669"/>
    <property type="project" value="InterPro"/>
</dbReference>
<dbReference type="SUPFAM" id="SSF50324">
    <property type="entry name" value="Inorganic pyrophosphatase"/>
    <property type="match status" value="2"/>
</dbReference>
<dbReference type="PANTHER" id="PTHR10286">
    <property type="entry name" value="INORGANIC PYROPHOSPHATASE"/>
    <property type="match status" value="1"/>
</dbReference>
<evidence type="ECO:0000256" key="2">
    <source>
        <dbReference type="ARBA" id="ARBA00006220"/>
    </source>
</evidence>
<evidence type="ECO:0000256" key="5">
    <source>
        <dbReference type="ARBA" id="ARBA00022801"/>
    </source>
</evidence>
<dbReference type="OrthoDB" id="1608002at2759"/>
<name>A0A6A1VJY6_9ROSI</name>
<dbReference type="EC" id="3.6.1.1" evidence="3"/>
<reference evidence="8 9" key="1">
    <citation type="journal article" date="2019" name="Plant Biotechnol. J.">
        <title>The red bayberry genome and genetic basis of sex determination.</title>
        <authorList>
            <person name="Jia H.M."/>
            <person name="Jia H.J."/>
            <person name="Cai Q.L."/>
            <person name="Wang Y."/>
            <person name="Zhao H.B."/>
            <person name="Yang W.F."/>
            <person name="Wang G.Y."/>
            <person name="Li Y.H."/>
            <person name="Zhan D.L."/>
            <person name="Shen Y.T."/>
            <person name="Niu Q.F."/>
            <person name="Chang L."/>
            <person name="Qiu J."/>
            <person name="Zhao L."/>
            <person name="Xie H.B."/>
            <person name="Fu W.Y."/>
            <person name="Jin J."/>
            <person name="Li X.W."/>
            <person name="Jiao Y."/>
            <person name="Zhou C.C."/>
            <person name="Tu T."/>
            <person name="Chai C.Y."/>
            <person name="Gao J.L."/>
            <person name="Fan L.J."/>
            <person name="van de Weg E."/>
            <person name="Wang J.Y."/>
            <person name="Gao Z.S."/>
        </authorList>
    </citation>
    <scope>NUCLEOTIDE SEQUENCE [LARGE SCALE GENOMIC DNA]</scope>
    <source>
        <tissue evidence="8">Leaves</tissue>
    </source>
</reference>
<dbReference type="EMBL" id="RXIC02000023">
    <property type="protein sequence ID" value="KAB1212138.1"/>
    <property type="molecule type" value="Genomic_DNA"/>
</dbReference>
<dbReference type="Gene3D" id="3.90.80.10">
    <property type="entry name" value="Inorganic pyrophosphatase"/>
    <property type="match status" value="2"/>
</dbReference>
<dbReference type="AlphaFoldDB" id="A0A6A1VJY6"/>
<keyword evidence="9" id="KW-1185">Reference proteome</keyword>
<keyword evidence="5" id="KW-0378">Hydrolase</keyword>
<comment type="cofactor">
    <cofactor evidence="1">
        <name>Mg(2+)</name>
        <dbReference type="ChEBI" id="CHEBI:18420"/>
    </cofactor>
</comment>
<accession>A0A6A1VJY6</accession>
<proteinExistence type="inferred from homology"/>
<evidence type="ECO:0000256" key="7">
    <source>
        <dbReference type="ARBA" id="ARBA00047820"/>
    </source>
</evidence>